<keyword evidence="2" id="KW-1185">Reference proteome</keyword>
<accession>A0ABX7QS64</accession>
<dbReference type="Gene3D" id="3.30.420.150">
    <property type="entry name" value="Exopolyphosphatase. Domain 2"/>
    <property type="match status" value="1"/>
</dbReference>
<sequence length="174" mass="19704">MQAVTSFFAGQLDDINQQLTPQADTLVAIEAEQTLFYLRAGHKLISLPVGYRLVAQRFFKHTPPTPDDLEYAINYIEDEIERAIPTIGPISQLVSPTAYLRQIAQLAGVQQGSVMQLPRQEMERLFGYYAEISQGRPPLPSEPDVSPEFYAKLLILREYMHHLKVTSISLLKTE</sequence>
<organism evidence="1 2">
    <name type="scientific">Shewanella avicenniae</name>
    <dbReference type="NCBI Taxonomy" id="2814294"/>
    <lineage>
        <taxon>Bacteria</taxon>
        <taxon>Pseudomonadati</taxon>
        <taxon>Pseudomonadota</taxon>
        <taxon>Gammaproteobacteria</taxon>
        <taxon>Alteromonadales</taxon>
        <taxon>Shewanellaceae</taxon>
        <taxon>Shewanella</taxon>
    </lineage>
</organism>
<name>A0ABX7QS64_9GAMM</name>
<evidence type="ECO:0000313" key="1">
    <source>
        <dbReference type="EMBL" id="QSX33545.1"/>
    </source>
</evidence>
<proteinExistence type="predicted"/>
<gene>
    <name evidence="1" type="ORF">JYB87_17845</name>
</gene>
<evidence type="ECO:0000313" key="2">
    <source>
        <dbReference type="Proteomes" id="UP000662770"/>
    </source>
</evidence>
<dbReference type="RefSeq" id="WP_207354764.1">
    <property type="nucleotide sequence ID" value="NZ_CP071503.1"/>
</dbReference>
<protein>
    <submittedName>
        <fullName evidence="1">Uncharacterized protein</fullName>
    </submittedName>
</protein>
<reference evidence="1 2" key="1">
    <citation type="submission" date="2021-03" db="EMBL/GenBank/DDBJ databases">
        <title>Novel species identification of genus Shewanella.</title>
        <authorList>
            <person name="Liu G."/>
            <person name="Zhang Q."/>
        </authorList>
    </citation>
    <scope>NUCLEOTIDE SEQUENCE [LARGE SCALE GENOMIC DNA]</scope>
    <source>
        <strain evidence="1 2">FJAT-51800</strain>
    </source>
</reference>
<dbReference type="Proteomes" id="UP000662770">
    <property type="component" value="Chromosome"/>
</dbReference>
<dbReference type="EMBL" id="CP071503">
    <property type="protein sequence ID" value="QSX33545.1"/>
    <property type="molecule type" value="Genomic_DNA"/>
</dbReference>